<proteinExistence type="predicted"/>
<keyword evidence="2" id="KW-0812">Transmembrane</keyword>
<gene>
    <name evidence="3" type="ORF">E3E12_02640</name>
</gene>
<dbReference type="AlphaFoldDB" id="A0A4Y6U7I7"/>
<organism evidence="3 4">
    <name type="scientific">Formicincola oecophyllae</name>
    <dbReference type="NCBI Taxonomy" id="2558361"/>
    <lineage>
        <taxon>Bacteria</taxon>
        <taxon>Pseudomonadati</taxon>
        <taxon>Pseudomonadota</taxon>
        <taxon>Alphaproteobacteria</taxon>
        <taxon>Acetobacterales</taxon>
        <taxon>Acetobacteraceae</taxon>
        <taxon>Formicincola</taxon>
    </lineage>
</organism>
<dbReference type="Proteomes" id="UP000318709">
    <property type="component" value="Chromosome"/>
</dbReference>
<keyword evidence="4" id="KW-1185">Reference proteome</keyword>
<protein>
    <submittedName>
        <fullName evidence="3">Uncharacterized protein</fullName>
    </submittedName>
</protein>
<name>A0A4Y6U7I7_9PROT</name>
<accession>A0A4Y6U7I7</accession>
<evidence type="ECO:0000313" key="3">
    <source>
        <dbReference type="EMBL" id="QDH13282.1"/>
    </source>
</evidence>
<keyword evidence="2" id="KW-1133">Transmembrane helix</keyword>
<keyword evidence="2" id="KW-0472">Membrane</keyword>
<feature type="transmembrane region" description="Helical" evidence="2">
    <location>
        <begin position="50"/>
        <end position="69"/>
    </location>
</feature>
<dbReference type="OrthoDB" id="311329at2"/>
<reference evidence="3 4" key="1">
    <citation type="submission" date="2019-03" db="EMBL/GenBank/DDBJ databases">
        <title>The complete genome sequence of Swingsia_sp. F3b2 LMG30590(T).</title>
        <authorList>
            <person name="Chua K.-O."/>
            <person name="Chan K.-G."/>
            <person name="See-Too W.-S."/>
        </authorList>
    </citation>
    <scope>NUCLEOTIDE SEQUENCE [LARGE SCALE GENOMIC DNA]</scope>
    <source>
        <strain evidence="3 4">F3b2</strain>
    </source>
</reference>
<evidence type="ECO:0000256" key="2">
    <source>
        <dbReference type="SAM" id="Phobius"/>
    </source>
</evidence>
<evidence type="ECO:0000256" key="1">
    <source>
        <dbReference type="SAM" id="MobiDB-lite"/>
    </source>
</evidence>
<dbReference type="RefSeq" id="WP_141442943.1">
    <property type="nucleotide sequence ID" value="NZ_CP038231.1"/>
</dbReference>
<feature type="region of interest" description="Disordered" evidence="1">
    <location>
        <begin position="1"/>
        <end position="24"/>
    </location>
</feature>
<evidence type="ECO:0000313" key="4">
    <source>
        <dbReference type="Proteomes" id="UP000318709"/>
    </source>
</evidence>
<dbReference type="KEGG" id="swf:E3E12_02640"/>
<dbReference type="EMBL" id="CP038231">
    <property type="protein sequence ID" value="QDH13282.1"/>
    <property type="molecule type" value="Genomic_DNA"/>
</dbReference>
<sequence>MERVRVDGWDSVQPQDSHPGKSFFRGTENYRNRLSGANLSVVLPNWPGQANALGVVGVVNVFYVGYMLAGVG</sequence>